<accession>A0A4U8YRA0</accession>
<proteinExistence type="predicted"/>
<dbReference type="Pfam" id="PF14082">
    <property type="entry name" value="SduA_C"/>
    <property type="match status" value="1"/>
</dbReference>
<keyword evidence="3" id="KW-1185">Reference proteome</keyword>
<sequence>MGTLGPENTLEDVKVKIKKAYNTGNVGLIKQVVLKEGPRAFRIATLLEILNDKTKKIHHFSLKIDQIDKSKKGWSYQFEKSVRLDGNNPDEIKRLYNFLDAEFKNKFGENLGELHLINSNDFDKLSNVLDATKKIKNKDKFSLLGSLVSHIETNKTNISEFVKAFEQTNKETLTHISNAAKIVNYSEAVMELRQLITNPDTPESKFQTHLENHPWMFGSEYSQRLRRKTWTKDERLDFMMRKTVDDYVEIIEIKKAFSEKLFVYDSSHESYYPSSKLSAVIGQVVKYIERIERQRDSIIATEGFDTLKIKAKIIVGRDNGQDQVEALRNLNSHLHRIEIITYDQLLKVSKRILNMFEIQTDITKSRDKGDIPF</sequence>
<dbReference type="EMBL" id="CAADHO010000011">
    <property type="protein sequence ID" value="VFQ46875.1"/>
    <property type="molecule type" value="Genomic_DNA"/>
</dbReference>
<evidence type="ECO:0000259" key="1">
    <source>
        <dbReference type="Pfam" id="PF14082"/>
    </source>
</evidence>
<gene>
    <name evidence="2" type="ORF">MSL71_45570</name>
</gene>
<dbReference type="AlphaFoldDB" id="A0A4U8YRA0"/>
<feature type="domain" description="Shedu protein SduA C-terminal" evidence="1">
    <location>
        <begin position="201"/>
        <end position="346"/>
    </location>
</feature>
<dbReference type="RefSeq" id="WP_180145481.1">
    <property type="nucleotide sequence ID" value="NZ_CAADHO010000011.1"/>
</dbReference>
<evidence type="ECO:0000313" key="2">
    <source>
        <dbReference type="EMBL" id="VFQ46875.1"/>
    </source>
</evidence>
<dbReference type="InterPro" id="IPR025359">
    <property type="entry name" value="SduA_C"/>
</dbReference>
<reference evidence="2 3" key="1">
    <citation type="submission" date="2019-03" db="EMBL/GenBank/DDBJ databases">
        <authorList>
            <person name="Nijsse B."/>
        </authorList>
    </citation>
    <scope>NUCLEOTIDE SEQUENCE [LARGE SCALE GENOMIC DNA]</scope>
    <source>
        <strain evidence="2">Desulfoluna butyratoxydans MSL71</strain>
    </source>
</reference>
<dbReference type="Proteomes" id="UP000507962">
    <property type="component" value="Unassembled WGS sequence"/>
</dbReference>
<organism evidence="2 3">
    <name type="scientific">Desulfoluna butyratoxydans</name>
    <dbReference type="NCBI Taxonomy" id="231438"/>
    <lineage>
        <taxon>Bacteria</taxon>
        <taxon>Pseudomonadati</taxon>
        <taxon>Thermodesulfobacteriota</taxon>
        <taxon>Desulfobacteria</taxon>
        <taxon>Desulfobacterales</taxon>
        <taxon>Desulfolunaceae</taxon>
        <taxon>Desulfoluna</taxon>
    </lineage>
</organism>
<protein>
    <recommendedName>
        <fullName evidence="1">Shedu protein SduA C-terminal domain-containing protein</fullName>
    </recommendedName>
</protein>
<name>A0A4U8YRA0_9BACT</name>
<evidence type="ECO:0000313" key="3">
    <source>
        <dbReference type="Proteomes" id="UP000507962"/>
    </source>
</evidence>